<dbReference type="EMBL" id="JACGCM010001564">
    <property type="protein sequence ID" value="KAF6153324.1"/>
    <property type="molecule type" value="Genomic_DNA"/>
</dbReference>
<keyword evidence="9 12" id="KW-0503">Monooxygenase</keyword>
<feature type="transmembrane region" description="Helical" evidence="13">
    <location>
        <begin position="12"/>
        <end position="36"/>
    </location>
</feature>
<evidence type="ECO:0000256" key="5">
    <source>
        <dbReference type="ARBA" id="ARBA00022723"/>
    </source>
</evidence>
<organism evidence="14 15">
    <name type="scientific">Kingdonia uniflora</name>
    <dbReference type="NCBI Taxonomy" id="39325"/>
    <lineage>
        <taxon>Eukaryota</taxon>
        <taxon>Viridiplantae</taxon>
        <taxon>Streptophyta</taxon>
        <taxon>Embryophyta</taxon>
        <taxon>Tracheophyta</taxon>
        <taxon>Spermatophyta</taxon>
        <taxon>Magnoliopsida</taxon>
        <taxon>Ranunculales</taxon>
        <taxon>Circaeasteraceae</taxon>
        <taxon>Kingdonia</taxon>
    </lineage>
</organism>
<evidence type="ECO:0000256" key="2">
    <source>
        <dbReference type="ARBA" id="ARBA00010617"/>
    </source>
</evidence>
<dbReference type="Proteomes" id="UP000541444">
    <property type="component" value="Unassembled WGS sequence"/>
</dbReference>
<dbReference type="InterPro" id="IPR036396">
    <property type="entry name" value="Cyt_P450_sf"/>
</dbReference>
<keyword evidence="10 13" id="KW-0472">Membrane</keyword>
<evidence type="ECO:0000256" key="6">
    <source>
        <dbReference type="ARBA" id="ARBA00022989"/>
    </source>
</evidence>
<evidence type="ECO:0000256" key="11">
    <source>
        <dbReference type="PIRSR" id="PIRSR602401-1"/>
    </source>
</evidence>
<dbReference type="PROSITE" id="PS00086">
    <property type="entry name" value="CYTOCHROME_P450"/>
    <property type="match status" value="1"/>
</dbReference>
<comment type="subcellular location">
    <subcellularLocation>
        <location evidence="1">Membrane</location>
    </subcellularLocation>
</comment>
<evidence type="ECO:0000256" key="13">
    <source>
        <dbReference type="SAM" id="Phobius"/>
    </source>
</evidence>
<evidence type="ECO:0000256" key="1">
    <source>
        <dbReference type="ARBA" id="ARBA00004370"/>
    </source>
</evidence>
<dbReference type="GO" id="GO:0005506">
    <property type="term" value="F:iron ion binding"/>
    <property type="evidence" value="ECO:0007669"/>
    <property type="project" value="InterPro"/>
</dbReference>
<dbReference type="PANTHER" id="PTHR24282:SF247">
    <property type="entry name" value="11-OXO-BETA-AMYRIN 30-OXIDASE-LIKE"/>
    <property type="match status" value="1"/>
</dbReference>
<gene>
    <name evidence="14" type="ORF">GIB67_003514</name>
</gene>
<evidence type="ECO:0000256" key="4">
    <source>
        <dbReference type="ARBA" id="ARBA00022692"/>
    </source>
</evidence>
<evidence type="ECO:0000256" key="8">
    <source>
        <dbReference type="ARBA" id="ARBA00023004"/>
    </source>
</evidence>
<dbReference type="PRINTS" id="PR00463">
    <property type="entry name" value="EP450I"/>
</dbReference>
<evidence type="ECO:0000256" key="12">
    <source>
        <dbReference type="RuleBase" id="RU000461"/>
    </source>
</evidence>
<dbReference type="GO" id="GO:0020037">
    <property type="term" value="F:heme binding"/>
    <property type="evidence" value="ECO:0007669"/>
    <property type="project" value="InterPro"/>
</dbReference>
<evidence type="ECO:0008006" key="16">
    <source>
        <dbReference type="Google" id="ProtNLM"/>
    </source>
</evidence>
<keyword evidence="7 12" id="KW-0560">Oxidoreductase</keyword>
<keyword evidence="6 13" id="KW-1133">Transmembrane helix</keyword>
<dbReference type="GO" id="GO:0016705">
    <property type="term" value="F:oxidoreductase activity, acting on paired donors, with incorporation or reduction of molecular oxygen"/>
    <property type="evidence" value="ECO:0007669"/>
    <property type="project" value="InterPro"/>
</dbReference>
<reference evidence="14 15" key="1">
    <citation type="journal article" date="2020" name="IScience">
        <title>Genome Sequencing of the Endangered Kingdonia uniflora (Circaeasteraceae, Ranunculales) Reveals Potential Mechanisms of Evolutionary Specialization.</title>
        <authorList>
            <person name="Sun Y."/>
            <person name="Deng T."/>
            <person name="Zhang A."/>
            <person name="Moore M.J."/>
            <person name="Landis J.B."/>
            <person name="Lin N."/>
            <person name="Zhang H."/>
            <person name="Zhang X."/>
            <person name="Huang J."/>
            <person name="Zhang X."/>
            <person name="Sun H."/>
            <person name="Wang H."/>
        </authorList>
    </citation>
    <scope>NUCLEOTIDE SEQUENCE [LARGE SCALE GENOMIC DNA]</scope>
    <source>
        <strain evidence="14">TB1705</strain>
        <tissue evidence="14">Leaf</tissue>
    </source>
</reference>
<dbReference type="InterPro" id="IPR002401">
    <property type="entry name" value="Cyt_P450_E_grp-I"/>
</dbReference>
<dbReference type="PRINTS" id="PR00385">
    <property type="entry name" value="P450"/>
</dbReference>
<accession>A0A7J7MEZ2</accession>
<keyword evidence="5 11" id="KW-0479">Metal-binding</keyword>
<dbReference type="OrthoDB" id="1470350at2759"/>
<dbReference type="SUPFAM" id="SSF48264">
    <property type="entry name" value="Cytochrome P450"/>
    <property type="match status" value="1"/>
</dbReference>
<evidence type="ECO:0000313" key="15">
    <source>
        <dbReference type="Proteomes" id="UP000541444"/>
    </source>
</evidence>
<dbReference type="InterPro" id="IPR050665">
    <property type="entry name" value="Cytochrome_P450_Monooxygen"/>
</dbReference>
<evidence type="ECO:0000256" key="7">
    <source>
        <dbReference type="ARBA" id="ARBA00023002"/>
    </source>
</evidence>
<comment type="caution">
    <text evidence="14">The sequence shown here is derived from an EMBL/GenBank/DDBJ whole genome shotgun (WGS) entry which is preliminary data.</text>
</comment>
<comment type="cofactor">
    <cofactor evidence="11">
        <name>heme</name>
        <dbReference type="ChEBI" id="CHEBI:30413"/>
    </cofactor>
</comment>
<keyword evidence="15" id="KW-1185">Reference proteome</keyword>
<dbReference type="GO" id="GO:0044550">
    <property type="term" value="P:secondary metabolite biosynthetic process"/>
    <property type="evidence" value="ECO:0007669"/>
    <property type="project" value="UniProtKB-ARBA"/>
</dbReference>
<keyword evidence="4 13" id="KW-0812">Transmembrane</keyword>
<evidence type="ECO:0000256" key="9">
    <source>
        <dbReference type="ARBA" id="ARBA00023033"/>
    </source>
</evidence>
<comment type="similarity">
    <text evidence="2 12">Belongs to the cytochrome P450 family.</text>
</comment>
<protein>
    <recommendedName>
        <fullName evidence="16">Cytochrome P450</fullName>
    </recommendedName>
</protein>
<dbReference type="PANTHER" id="PTHR24282">
    <property type="entry name" value="CYTOCHROME P450 FAMILY MEMBER"/>
    <property type="match status" value="1"/>
</dbReference>
<feature type="binding site" description="axial binding residue" evidence="11">
    <location>
        <position position="472"/>
    </location>
    <ligand>
        <name>heme</name>
        <dbReference type="ChEBI" id="CHEBI:30413"/>
    </ligand>
    <ligandPart>
        <name>Fe</name>
        <dbReference type="ChEBI" id="CHEBI:18248"/>
    </ligandPart>
</feature>
<dbReference type="InterPro" id="IPR017972">
    <property type="entry name" value="Cyt_P450_CS"/>
</dbReference>
<evidence type="ECO:0000313" key="14">
    <source>
        <dbReference type="EMBL" id="KAF6153324.1"/>
    </source>
</evidence>
<name>A0A7J7MEZ2_9MAGN</name>
<evidence type="ECO:0000256" key="10">
    <source>
        <dbReference type="ARBA" id="ARBA00023136"/>
    </source>
</evidence>
<sequence length="524" mass="60008">MKGGHRSFNLSLSISFAVIFLALVSWLLKVLYSLWWKPKSLERYLKTQGIHGPSYKFMYGNTKDIMELRIKARSRPAIGLSHDIRAHVNPFVYQTMINYGKVFLNWLGPTPELVVMDQKLINEILTNNTGDFQKIINITPSLKLLTNGLPHYDGDKWAKHRRILNPAFHIEKLKQMLPAFITCCDELITKWEEMVSRKGSCELDVAPELQTLSGNAISLAAFGSSFKEGRRILELQKEQFKLFMRGLYSGKSIKSRFIPTKESKRMVEIYEEIRTLFREFIEMRKKSFRTGNTNNNDLLGLLLESNLNEELNYSKSGTLTMDDVIEECKAFYSAGQLTTADLLTWTMIVLSMHPNWQERAREEVLQVIGNKKPSFDDLNHLKIVTIIFYEVLRLYPPTSLVRRTWKTTTKLGDFSLPANTQIMIPLVFVHRDTEQIGDDANEFNPERFSEGISRASKDQASYFPFSGGPRVCIGKNFALLEAKIALTNILQHFSFELSPTYTHSPSSLPTLGPQHGAQIILHKL</sequence>
<dbReference type="GO" id="GO:0004497">
    <property type="term" value="F:monooxygenase activity"/>
    <property type="evidence" value="ECO:0007669"/>
    <property type="project" value="UniProtKB-KW"/>
</dbReference>
<dbReference type="Pfam" id="PF00067">
    <property type="entry name" value="p450"/>
    <property type="match status" value="1"/>
</dbReference>
<evidence type="ECO:0000256" key="3">
    <source>
        <dbReference type="ARBA" id="ARBA00022617"/>
    </source>
</evidence>
<keyword evidence="3 11" id="KW-0349">Heme</keyword>
<dbReference type="AlphaFoldDB" id="A0A7J7MEZ2"/>
<dbReference type="InterPro" id="IPR001128">
    <property type="entry name" value="Cyt_P450"/>
</dbReference>
<dbReference type="Gene3D" id="1.10.630.10">
    <property type="entry name" value="Cytochrome P450"/>
    <property type="match status" value="1"/>
</dbReference>
<dbReference type="GO" id="GO:0016020">
    <property type="term" value="C:membrane"/>
    <property type="evidence" value="ECO:0007669"/>
    <property type="project" value="UniProtKB-SubCell"/>
</dbReference>
<proteinExistence type="inferred from homology"/>
<keyword evidence="8 11" id="KW-0408">Iron</keyword>